<keyword evidence="2" id="KW-1185">Reference proteome</keyword>
<proteinExistence type="predicted"/>
<accession>M4C0S7</accession>
<dbReference type="InParanoid" id="M4C0S7"/>
<dbReference type="Proteomes" id="UP000011713">
    <property type="component" value="Unassembled WGS sequence"/>
</dbReference>
<organism evidence="1 2">
    <name type="scientific">Hyaloperonospora arabidopsidis (strain Emoy2)</name>
    <name type="common">Downy mildew agent</name>
    <name type="synonym">Peronospora arabidopsidis</name>
    <dbReference type="NCBI Taxonomy" id="559515"/>
    <lineage>
        <taxon>Eukaryota</taxon>
        <taxon>Sar</taxon>
        <taxon>Stramenopiles</taxon>
        <taxon>Oomycota</taxon>
        <taxon>Peronosporomycetes</taxon>
        <taxon>Peronosporales</taxon>
        <taxon>Peronosporaceae</taxon>
        <taxon>Hyaloperonospora</taxon>
    </lineage>
</organism>
<protein>
    <submittedName>
        <fullName evidence="1">Uncharacterized protein</fullName>
    </submittedName>
</protein>
<dbReference type="AlphaFoldDB" id="M4C0S7"/>
<dbReference type="HOGENOM" id="CLU_1655533_0_0_1"/>
<dbReference type="EnsemblProtists" id="HpaT812619">
    <property type="protein sequence ID" value="HpaP812619"/>
    <property type="gene ID" value="HpaG812619"/>
</dbReference>
<dbReference type="EMBL" id="CU469404">
    <property type="status" value="NOT_ANNOTATED_CDS"/>
    <property type="molecule type" value="Genomic_DNA"/>
</dbReference>
<evidence type="ECO:0000313" key="2">
    <source>
        <dbReference type="Proteomes" id="UP000011713"/>
    </source>
</evidence>
<sequence length="160" mass="18125">MSLSLKTSFIGSLSVFPRSVQTVKLLRNKAEQLHSRDRTNVSGTFRYSNDLVLSSSGGGYTSRPGSRLSCRTTSLLLAGSLGASQSRRLPTIRCVGFMLHREATAQWYQGSRVVPLRLRWLHIFFKNLGLVLKVRGGDWIQTTLYGWCWYDHCTGWEPIR</sequence>
<name>M4C0S7_HYAAE</name>
<evidence type="ECO:0000313" key="1">
    <source>
        <dbReference type="EnsemblProtists" id="HpaP812619"/>
    </source>
</evidence>
<dbReference type="VEuPathDB" id="FungiDB:HpaG812619"/>
<reference evidence="1" key="2">
    <citation type="submission" date="2015-06" db="UniProtKB">
        <authorList>
            <consortium name="EnsemblProtists"/>
        </authorList>
    </citation>
    <scope>IDENTIFICATION</scope>
    <source>
        <strain evidence="1">Emoy2</strain>
    </source>
</reference>
<reference evidence="2" key="1">
    <citation type="journal article" date="2010" name="Science">
        <title>Signatures of adaptation to obligate biotrophy in the Hyaloperonospora arabidopsidis genome.</title>
        <authorList>
            <person name="Baxter L."/>
            <person name="Tripathy S."/>
            <person name="Ishaque N."/>
            <person name="Boot N."/>
            <person name="Cabral A."/>
            <person name="Kemen E."/>
            <person name="Thines M."/>
            <person name="Ah-Fong A."/>
            <person name="Anderson R."/>
            <person name="Badejoko W."/>
            <person name="Bittner-Eddy P."/>
            <person name="Boore J.L."/>
            <person name="Chibucos M.C."/>
            <person name="Coates M."/>
            <person name="Dehal P."/>
            <person name="Delehaunty K."/>
            <person name="Dong S."/>
            <person name="Downton P."/>
            <person name="Dumas B."/>
            <person name="Fabro G."/>
            <person name="Fronick C."/>
            <person name="Fuerstenberg S.I."/>
            <person name="Fulton L."/>
            <person name="Gaulin E."/>
            <person name="Govers F."/>
            <person name="Hughes L."/>
            <person name="Humphray S."/>
            <person name="Jiang R.H."/>
            <person name="Judelson H."/>
            <person name="Kamoun S."/>
            <person name="Kyung K."/>
            <person name="Meijer H."/>
            <person name="Minx P."/>
            <person name="Morris P."/>
            <person name="Nelson J."/>
            <person name="Phuntumart V."/>
            <person name="Qutob D."/>
            <person name="Rehmany A."/>
            <person name="Rougon-Cardoso A."/>
            <person name="Ryden P."/>
            <person name="Torto-Alalibo T."/>
            <person name="Studholme D."/>
            <person name="Wang Y."/>
            <person name="Win J."/>
            <person name="Wood J."/>
            <person name="Clifton S.W."/>
            <person name="Rogers J."/>
            <person name="Van den Ackerveken G."/>
            <person name="Jones J.D."/>
            <person name="McDowell J.M."/>
            <person name="Beynon J."/>
            <person name="Tyler B.M."/>
        </authorList>
    </citation>
    <scope>NUCLEOTIDE SEQUENCE [LARGE SCALE GENOMIC DNA]</scope>
    <source>
        <strain evidence="2">Emoy2</strain>
    </source>
</reference>